<evidence type="ECO:0000259" key="9">
    <source>
        <dbReference type="PROSITE" id="PS51057"/>
    </source>
</evidence>
<dbReference type="GO" id="GO:0000981">
    <property type="term" value="F:DNA-binding transcription factor activity, RNA polymerase II-specific"/>
    <property type="evidence" value="ECO:0007669"/>
    <property type="project" value="TreeGrafter"/>
</dbReference>
<dbReference type="GO" id="GO:0000978">
    <property type="term" value="F:RNA polymerase II cis-regulatory region sequence-specific DNA binding"/>
    <property type="evidence" value="ECO:0007669"/>
    <property type="project" value="TreeGrafter"/>
</dbReference>
<dbReference type="Gene3D" id="1.10.10.10">
    <property type="entry name" value="Winged helix-like DNA-binding domain superfamily/Winged helix DNA-binding domain"/>
    <property type="match status" value="2"/>
</dbReference>
<evidence type="ECO:0000256" key="8">
    <source>
        <dbReference type="SAM" id="MobiDB-lite"/>
    </source>
</evidence>
<keyword evidence="2" id="KW-0217">Developmental protein</keyword>
<name>A0AAV5UDV2_9BILA</name>
<dbReference type="AlphaFoldDB" id="A0AAV5UDV2"/>
<dbReference type="Pfam" id="PF00292">
    <property type="entry name" value="PAX"/>
    <property type="match status" value="1"/>
</dbReference>
<dbReference type="PRINTS" id="PR00027">
    <property type="entry name" value="PAIREDBOX"/>
</dbReference>
<protein>
    <recommendedName>
        <fullName evidence="9">Paired domain-containing protein</fullName>
    </recommendedName>
</protein>
<evidence type="ECO:0000256" key="3">
    <source>
        <dbReference type="ARBA" id="ARBA00022724"/>
    </source>
</evidence>
<dbReference type="EMBL" id="BTSX01000006">
    <property type="protein sequence ID" value="GMT05134.1"/>
    <property type="molecule type" value="Genomic_DNA"/>
</dbReference>
<sequence>LLTSKKQQRVYQPSFRLHYPPYTPTVTPILSLTTVVVAGCQMLEHFSDSSLHTSYIIDTSTPETLERDFYAWLHASDDFSSSTSSGRCFADLSLSTPHPPNQDGATPIDPYEQHLQHHHYEIKAVPMEVSHGYSSPLPSIDLVVFGGGTNRNGFCPPQPVVQFVIEKTEDGYVTDDSPDTGGYLEGSLSSPSNSISYSSSTGSPSAIDDPSARSSALSGRNQLGRTYSPGLPLSMKEREYIVSLFQNGWKICDISRKLCVTHSCVSKILNRYRTTGSVKPKEAKEGRTESPLVAAIRDYRARLGMSRQSEIREQLIADGICTRDTAPSRSSINHILRTKLDLKKVKREKR</sequence>
<evidence type="ECO:0000256" key="6">
    <source>
        <dbReference type="ARBA" id="ARBA00023163"/>
    </source>
</evidence>
<dbReference type="InterPro" id="IPR001523">
    <property type="entry name" value="Paired_dom"/>
</dbReference>
<dbReference type="GO" id="GO:0005634">
    <property type="term" value="C:nucleus"/>
    <property type="evidence" value="ECO:0007669"/>
    <property type="project" value="UniProtKB-SubCell"/>
</dbReference>
<feature type="non-terminal residue" evidence="10">
    <location>
        <position position="1"/>
    </location>
</feature>
<evidence type="ECO:0000256" key="7">
    <source>
        <dbReference type="ARBA" id="ARBA00023242"/>
    </source>
</evidence>
<dbReference type="PROSITE" id="PS51057">
    <property type="entry name" value="PAIRED_2"/>
    <property type="match status" value="1"/>
</dbReference>
<proteinExistence type="predicted"/>
<dbReference type="InterPro" id="IPR043565">
    <property type="entry name" value="PAX_fam"/>
</dbReference>
<organism evidence="10 11">
    <name type="scientific">Pristionchus entomophagus</name>
    <dbReference type="NCBI Taxonomy" id="358040"/>
    <lineage>
        <taxon>Eukaryota</taxon>
        <taxon>Metazoa</taxon>
        <taxon>Ecdysozoa</taxon>
        <taxon>Nematoda</taxon>
        <taxon>Chromadorea</taxon>
        <taxon>Rhabditida</taxon>
        <taxon>Rhabditina</taxon>
        <taxon>Diplogasteromorpha</taxon>
        <taxon>Diplogasteroidea</taxon>
        <taxon>Neodiplogasteridae</taxon>
        <taxon>Pristionchus</taxon>
    </lineage>
</organism>
<feature type="region of interest" description="Disordered" evidence="8">
    <location>
        <begin position="171"/>
        <end position="230"/>
    </location>
</feature>
<evidence type="ECO:0000313" key="10">
    <source>
        <dbReference type="EMBL" id="GMT05134.1"/>
    </source>
</evidence>
<keyword evidence="11" id="KW-1185">Reference proteome</keyword>
<keyword evidence="3" id="KW-0563">Paired box</keyword>
<keyword evidence="5" id="KW-0238">DNA-binding</keyword>
<feature type="compositionally biased region" description="Low complexity" evidence="8">
    <location>
        <begin position="187"/>
        <end position="205"/>
    </location>
</feature>
<accession>A0AAV5UDV2</accession>
<dbReference type="Proteomes" id="UP001432027">
    <property type="component" value="Unassembled WGS sequence"/>
</dbReference>
<evidence type="ECO:0000256" key="2">
    <source>
        <dbReference type="ARBA" id="ARBA00022473"/>
    </source>
</evidence>
<gene>
    <name evidence="10" type="ORF">PENTCL1PPCAC_27308</name>
</gene>
<feature type="domain" description="Paired" evidence="9">
    <location>
        <begin position="216"/>
        <end position="339"/>
    </location>
</feature>
<evidence type="ECO:0000256" key="1">
    <source>
        <dbReference type="ARBA" id="ARBA00004123"/>
    </source>
</evidence>
<evidence type="ECO:0000313" key="11">
    <source>
        <dbReference type="Proteomes" id="UP001432027"/>
    </source>
</evidence>
<feature type="compositionally biased region" description="Polar residues" evidence="8">
    <location>
        <begin position="212"/>
        <end position="225"/>
    </location>
</feature>
<dbReference type="SMART" id="SM00351">
    <property type="entry name" value="PAX"/>
    <property type="match status" value="1"/>
</dbReference>
<dbReference type="PANTHER" id="PTHR45636:SF52">
    <property type="entry name" value="PAIRED DOMAIN-CONTAINING PROTEIN"/>
    <property type="match status" value="1"/>
</dbReference>
<reference evidence="10" key="1">
    <citation type="submission" date="2023-10" db="EMBL/GenBank/DDBJ databases">
        <title>Genome assembly of Pristionchus species.</title>
        <authorList>
            <person name="Yoshida K."/>
            <person name="Sommer R.J."/>
        </authorList>
    </citation>
    <scope>NUCLEOTIDE SEQUENCE</scope>
    <source>
        <strain evidence="10">RS0144</strain>
    </source>
</reference>
<keyword evidence="4" id="KW-0805">Transcription regulation</keyword>
<dbReference type="SUPFAM" id="SSF46689">
    <property type="entry name" value="Homeodomain-like"/>
    <property type="match status" value="1"/>
</dbReference>
<comment type="subcellular location">
    <subcellularLocation>
        <location evidence="1">Nucleus</location>
    </subcellularLocation>
</comment>
<keyword evidence="6" id="KW-0804">Transcription</keyword>
<dbReference type="InterPro" id="IPR009057">
    <property type="entry name" value="Homeodomain-like_sf"/>
</dbReference>
<dbReference type="PANTHER" id="PTHR45636">
    <property type="entry name" value="PAIRED BOX PROTEIN PAX-6-RELATED-RELATED"/>
    <property type="match status" value="1"/>
</dbReference>
<dbReference type="InterPro" id="IPR036388">
    <property type="entry name" value="WH-like_DNA-bd_sf"/>
</dbReference>
<evidence type="ECO:0000256" key="5">
    <source>
        <dbReference type="ARBA" id="ARBA00023125"/>
    </source>
</evidence>
<comment type="caution">
    <text evidence="10">The sequence shown here is derived from an EMBL/GenBank/DDBJ whole genome shotgun (WGS) entry which is preliminary data.</text>
</comment>
<evidence type="ECO:0000256" key="4">
    <source>
        <dbReference type="ARBA" id="ARBA00023015"/>
    </source>
</evidence>
<keyword evidence="7" id="KW-0539">Nucleus</keyword>